<evidence type="ECO:0000256" key="2">
    <source>
        <dbReference type="ARBA" id="ARBA00022630"/>
    </source>
</evidence>
<dbReference type="InterPro" id="IPR050346">
    <property type="entry name" value="FMO-like"/>
</dbReference>
<dbReference type="GO" id="GO:0050660">
    <property type="term" value="F:flavin adenine dinucleotide binding"/>
    <property type="evidence" value="ECO:0007669"/>
    <property type="project" value="InterPro"/>
</dbReference>
<keyword evidence="2 5" id="KW-0285">Flavoprotein</keyword>
<dbReference type="Gene3D" id="3.50.50.60">
    <property type="entry name" value="FAD/NAD(P)-binding domain"/>
    <property type="match status" value="1"/>
</dbReference>
<evidence type="ECO:0000313" key="7">
    <source>
        <dbReference type="Ensembl" id="ENSHHUP00000053810.1"/>
    </source>
</evidence>
<dbReference type="Proteomes" id="UP000314982">
    <property type="component" value="Unassembled WGS sequence"/>
</dbReference>
<dbReference type="PANTHER" id="PTHR23023">
    <property type="entry name" value="DIMETHYLANILINE MONOOXYGENASE"/>
    <property type="match status" value="1"/>
</dbReference>
<dbReference type="GO" id="GO:0050661">
    <property type="term" value="F:NADP binding"/>
    <property type="evidence" value="ECO:0007669"/>
    <property type="project" value="InterPro"/>
</dbReference>
<proteinExistence type="inferred from homology"/>
<reference evidence="7" key="3">
    <citation type="submission" date="2025-09" db="UniProtKB">
        <authorList>
            <consortium name="Ensembl"/>
        </authorList>
    </citation>
    <scope>IDENTIFICATION</scope>
</reference>
<reference evidence="7" key="2">
    <citation type="submission" date="2025-08" db="UniProtKB">
        <authorList>
            <consortium name="Ensembl"/>
        </authorList>
    </citation>
    <scope>IDENTIFICATION</scope>
</reference>
<name>A0A4W5NWV4_9TELE</name>
<evidence type="ECO:0000313" key="8">
    <source>
        <dbReference type="Proteomes" id="UP000314982"/>
    </source>
</evidence>
<evidence type="ECO:0000256" key="4">
    <source>
        <dbReference type="ARBA" id="ARBA00023002"/>
    </source>
</evidence>
<keyword evidence="4 5" id="KW-0560">Oxidoreductase</keyword>
<keyword evidence="5" id="KW-0503">Monooxygenase</keyword>
<protein>
    <recommendedName>
        <fullName evidence="5">Flavin-containing monooxygenase</fullName>
        <ecNumber evidence="5">1.-.-.-</ecNumber>
    </recommendedName>
</protein>
<comment type="cofactor">
    <cofactor evidence="5">
        <name>FAD</name>
        <dbReference type="ChEBI" id="CHEBI:57692"/>
    </cofactor>
</comment>
<evidence type="ECO:0000256" key="5">
    <source>
        <dbReference type="RuleBase" id="RU361177"/>
    </source>
</evidence>
<dbReference type="SUPFAM" id="SSF51905">
    <property type="entry name" value="FAD/NAD(P)-binding domain"/>
    <property type="match status" value="1"/>
</dbReference>
<dbReference type="Pfam" id="PF00743">
    <property type="entry name" value="FMO-like"/>
    <property type="match status" value="1"/>
</dbReference>
<keyword evidence="3 5" id="KW-0274">FAD</keyword>
<dbReference type="GO" id="GO:0004499">
    <property type="term" value="F:N,N-dimethylaniline monooxygenase activity"/>
    <property type="evidence" value="ECO:0007669"/>
    <property type="project" value="InterPro"/>
</dbReference>
<evidence type="ECO:0000256" key="1">
    <source>
        <dbReference type="ARBA" id="ARBA00009183"/>
    </source>
</evidence>
<accession>A0A4W5NWV4</accession>
<dbReference type="STRING" id="62062.ENSHHUP00000053810"/>
<organism evidence="7 8">
    <name type="scientific">Hucho hucho</name>
    <name type="common">huchen</name>
    <dbReference type="NCBI Taxonomy" id="62062"/>
    <lineage>
        <taxon>Eukaryota</taxon>
        <taxon>Metazoa</taxon>
        <taxon>Chordata</taxon>
        <taxon>Craniata</taxon>
        <taxon>Vertebrata</taxon>
        <taxon>Euteleostomi</taxon>
        <taxon>Actinopterygii</taxon>
        <taxon>Neopterygii</taxon>
        <taxon>Teleostei</taxon>
        <taxon>Protacanthopterygii</taxon>
        <taxon>Salmoniformes</taxon>
        <taxon>Salmonidae</taxon>
        <taxon>Salmoninae</taxon>
        <taxon>Hucho</taxon>
    </lineage>
</organism>
<dbReference type="Ensembl" id="ENSHHUT00000055684.1">
    <property type="protein sequence ID" value="ENSHHUP00000053810.1"/>
    <property type="gene ID" value="ENSHHUG00000032314.1"/>
</dbReference>
<dbReference type="EC" id="1.-.-.-" evidence="5"/>
<reference evidence="8" key="1">
    <citation type="submission" date="2018-06" db="EMBL/GenBank/DDBJ databases">
        <title>Genome assembly of Danube salmon.</title>
        <authorList>
            <person name="Macqueen D.J."/>
            <person name="Gundappa M.K."/>
        </authorList>
    </citation>
    <scope>NUCLEOTIDE SEQUENCE [LARGE SCALE GENOMIC DNA]</scope>
</reference>
<sequence>MVRTVAVIGAGPSGLTSIKSCLDEGLEPTCFESSDDIGGLPTEPVSTVPSPSISPRRLCFSDFPIPADYPNYMHHSRILQYFRLYAEHFKQLQHIHFQVTAG</sequence>
<dbReference type="InterPro" id="IPR036188">
    <property type="entry name" value="FAD/NAD-bd_sf"/>
</dbReference>
<evidence type="ECO:0000256" key="6">
    <source>
        <dbReference type="SAM" id="MobiDB-lite"/>
    </source>
</evidence>
<evidence type="ECO:0000256" key="3">
    <source>
        <dbReference type="ARBA" id="ARBA00022827"/>
    </source>
</evidence>
<dbReference type="PRINTS" id="PR00419">
    <property type="entry name" value="ADXRDTASE"/>
</dbReference>
<keyword evidence="8" id="KW-1185">Reference proteome</keyword>
<comment type="similarity">
    <text evidence="1 5">Belongs to the FMO family.</text>
</comment>
<dbReference type="InterPro" id="IPR020946">
    <property type="entry name" value="Flavin_mOase-like"/>
</dbReference>
<feature type="compositionally biased region" description="Low complexity" evidence="6">
    <location>
        <begin position="41"/>
        <end position="52"/>
    </location>
</feature>
<dbReference type="GeneTree" id="ENSGT00940000160836"/>
<feature type="region of interest" description="Disordered" evidence="6">
    <location>
        <begin position="33"/>
        <end position="52"/>
    </location>
</feature>
<dbReference type="AlphaFoldDB" id="A0A4W5NWV4"/>